<evidence type="ECO:0000313" key="2">
    <source>
        <dbReference type="Proteomes" id="UP000567179"/>
    </source>
</evidence>
<proteinExistence type="predicted"/>
<reference evidence="1 2" key="1">
    <citation type="journal article" date="2020" name="ISME J.">
        <title>Uncovering the hidden diversity of litter-decomposition mechanisms in mushroom-forming fungi.</title>
        <authorList>
            <person name="Floudas D."/>
            <person name="Bentzer J."/>
            <person name="Ahren D."/>
            <person name="Johansson T."/>
            <person name="Persson P."/>
            <person name="Tunlid A."/>
        </authorList>
    </citation>
    <scope>NUCLEOTIDE SEQUENCE [LARGE SCALE GENOMIC DNA]</scope>
    <source>
        <strain evidence="1 2">CBS 101986</strain>
    </source>
</reference>
<accession>A0A8H5ER54</accession>
<sequence>MPALRKAVISDDTTLPCSIIHYNGGSHPTCRPVQWLSLYTRPSSCRLSAMVRNPHSMLSGPSLKRAHSGCLNALLALHSHISPPPNEPPSPSLIHLLESPRVKFVDLSYLDNDSGRPYFTKLSGGRAYGSLSLPCTFPFHITRAAHNRH</sequence>
<dbReference type="EMBL" id="JAACJJ010000059">
    <property type="protein sequence ID" value="KAF5309417.1"/>
    <property type="molecule type" value="Genomic_DNA"/>
</dbReference>
<keyword evidence="2" id="KW-1185">Reference proteome</keyword>
<protein>
    <submittedName>
        <fullName evidence="1">Uncharacterized protein</fullName>
    </submittedName>
</protein>
<organism evidence="1 2">
    <name type="scientific">Psilocybe cf. subviscida</name>
    <dbReference type="NCBI Taxonomy" id="2480587"/>
    <lineage>
        <taxon>Eukaryota</taxon>
        <taxon>Fungi</taxon>
        <taxon>Dikarya</taxon>
        <taxon>Basidiomycota</taxon>
        <taxon>Agaricomycotina</taxon>
        <taxon>Agaricomycetes</taxon>
        <taxon>Agaricomycetidae</taxon>
        <taxon>Agaricales</taxon>
        <taxon>Agaricineae</taxon>
        <taxon>Strophariaceae</taxon>
        <taxon>Psilocybe</taxon>
    </lineage>
</organism>
<comment type="caution">
    <text evidence="1">The sequence shown here is derived from an EMBL/GenBank/DDBJ whole genome shotgun (WGS) entry which is preliminary data.</text>
</comment>
<name>A0A8H5ER54_9AGAR</name>
<dbReference type="Proteomes" id="UP000567179">
    <property type="component" value="Unassembled WGS sequence"/>
</dbReference>
<evidence type="ECO:0000313" key="1">
    <source>
        <dbReference type="EMBL" id="KAF5309417.1"/>
    </source>
</evidence>
<dbReference type="AlphaFoldDB" id="A0A8H5ER54"/>
<gene>
    <name evidence="1" type="ORF">D9619_012380</name>
</gene>